<sequence>MLLSLPTAIIHLLTVSEWLAAILLLRRYAVVAGFPRLRIFAHAMLPHLVAGLLVLSFHASGDRVQWLLEGSRLMTFLGSLSLLCVTLLMLRIRRIPSAWFALALLVLGLTWGLSRLWVADGLSALLPGANLAYLGFLVLLLVVHRQSPSLFSPWSIAGFWFLLVFVAGAIVATRVATLQLGLPSLAHADALHGASESLLSVSNFLIAFGAYRRLRLAKPQSAIKAGPSALDASAPVIDLPSNQSTIP</sequence>
<keyword evidence="1" id="KW-0472">Membrane</keyword>
<proteinExistence type="predicted"/>
<reference evidence="3" key="1">
    <citation type="submission" date="2011-06" db="EMBL/GenBank/DDBJ databases">
        <authorList>
            <consortium name="US DOE Joint Genome Institute (JGI-PGF)"/>
            <person name="Lucas S."/>
            <person name="Han J."/>
            <person name="Lapidus A."/>
            <person name="Cheng J.-F."/>
            <person name="Goodwin L."/>
            <person name="Pitluck S."/>
            <person name="Peters L."/>
            <person name="Land M.L."/>
            <person name="Hauser L."/>
            <person name="Vogl K."/>
            <person name="Liu Z."/>
            <person name="Overmann J."/>
            <person name="Frigaard N.-U."/>
            <person name="Bryant D.A."/>
            <person name="Woyke T.J."/>
        </authorList>
    </citation>
    <scope>NUCLEOTIDE SEQUENCE [LARGE SCALE GENOMIC DNA]</scope>
    <source>
        <strain evidence="3">970</strain>
    </source>
</reference>
<feature type="transmembrane region" description="Helical" evidence="1">
    <location>
        <begin position="97"/>
        <end position="118"/>
    </location>
</feature>
<dbReference type="InterPro" id="IPR021995">
    <property type="entry name" value="DUF3593"/>
</dbReference>
<dbReference type="STRING" id="631362.Thi970DRAFT_00369"/>
<protein>
    <submittedName>
        <fullName evidence="2">Uncharacterized protein</fullName>
    </submittedName>
</protein>
<dbReference type="InterPro" id="IPR019634">
    <property type="entry name" value="Uncharacterised_Ycf49"/>
</dbReference>
<feature type="transmembrane region" description="Helical" evidence="1">
    <location>
        <begin position="37"/>
        <end position="59"/>
    </location>
</feature>
<evidence type="ECO:0000313" key="2">
    <source>
        <dbReference type="EMBL" id="EIC23854.1"/>
    </source>
</evidence>
<dbReference type="Proteomes" id="UP000002964">
    <property type="component" value="Unassembled WGS sequence"/>
</dbReference>
<feature type="transmembrane region" description="Helical" evidence="1">
    <location>
        <begin position="6"/>
        <end position="25"/>
    </location>
</feature>
<dbReference type="Pfam" id="PF12159">
    <property type="entry name" value="DUF3593"/>
    <property type="match status" value="1"/>
</dbReference>
<feature type="transmembrane region" description="Helical" evidence="1">
    <location>
        <begin position="71"/>
        <end position="90"/>
    </location>
</feature>
<dbReference type="eggNOG" id="ENOG5030RW6">
    <property type="taxonomic scope" value="Bacteria"/>
</dbReference>
<dbReference type="RefSeq" id="WP_009146828.1">
    <property type="nucleotide sequence ID" value="NZ_JH603164.1"/>
</dbReference>
<keyword evidence="1" id="KW-1133">Transmembrane helix</keyword>
<dbReference type="HOGENOM" id="CLU_1169024_0_0_6"/>
<dbReference type="PANTHER" id="PTHR35473">
    <property type="entry name" value="1-ACYL-SN-GLYCEROL-3-PHOSPHATE ACYLTRANSFERASE"/>
    <property type="match status" value="1"/>
</dbReference>
<feature type="transmembrane region" description="Helical" evidence="1">
    <location>
        <begin position="124"/>
        <end position="143"/>
    </location>
</feature>
<dbReference type="Pfam" id="PF10693">
    <property type="entry name" value="DUF2499"/>
    <property type="match status" value="1"/>
</dbReference>
<dbReference type="AlphaFoldDB" id="H8YW63"/>
<dbReference type="OrthoDB" id="594421at2"/>
<evidence type="ECO:0000313" key="3">
    <source>
        <dbReference type="Proteomes" id="UP000002964"/>
    </source>
</evidence>
<feature type="transmembrane region" description="Helical" evidence="1">
    <location>
        <begin position="150"/>
        <end position="171"/>
    </location>
</feature>
<organism evidence="2 3">
    <name type="scientific">Thiorhodovibrio frisius</name>
    <dbReference type="NCBI Taxonomy" id="631362"/>
    <lineage>
        <taxon>Bacteria</taxon>
        <taxon>Pseudomonadati</taxon>
        <taxon>Pseudomonadota</taxon>
        <taxon>Gammaproteobacteria</taxon>
        <taxon>Chromatiales</taxon>
        <taxon>Chromatiaceae</taxon>
        <taxon>Thiorhodovibrio</taxon>
    </lineage>
</organism>
<keyword evidence="1" id="KW-0812">Transmembrane</keyword>
<name>H8YW63_9GAMM</name>
<dbReference type="EMBL" id="JH603164">
    <property type="protein sequence ID" value="EIC23854.1"/>
    <property type="molecule type" value="Genomic_DNA"/>
</dbReference>
<reference evidence="2 3" key="2">
    <citation type="submission" date="2011-11" db="EMBL/GenBank/DDBJ databases">
        <authorList>
            <consortium name="US DOE Joint Genome Institute"/>
            <person name="Lucas S."/>
            <person name="Han J."/>
            <person name="Lapidus A."/>
            <person name="Cheng J.-F."/>
            <person name="Goodwin L."/>
            <person name="Pitluck S."/>
            <person name="Peters L."/>
            <person name="Ovchinnikova G."/>
            <person name="Zhang X."/>
            <person name="Detter J.C."/>
            <person name="Han C."/>
            <person name="Tapia R."/>
            <person name="Land M."/>
            <person name="Hauser L."/>
            <person name="Kyrpides N."/>
            <person name="Ivanova N."/>
            <person name="Pagani I."/>
            <person name="Vogl K."/>
            <person name="Liu Z."/>
            <person name="Overmann J."/>
            <person name="Frigaard N.-U."/>
            <person name="Bryant D."/>
            <person name="Woyke T."/>
        </authorList>
    </citation>
    <scope>NUCLEOTIDE SEQUENCE [LARGE SCALE GENOMIC DNA]</scope>
    <source>
        <strain evidence="2 3">970</strain>
    </source>
</reference>
<dbReference type="PANTHER" id="PTHR35473:SF3">
    <property type="entry name" value="1-ACYL-SN-GLYCEROL-3-PHOSPHATE ACYLTRANSFERASE"/>
    <property type="match status" value="1"/>
</dbReference>
<evidence type="ECO:0000256" key="1">
    <source>
        <dbReference type="SAM" id="Phobius"/>
    </source>
</evidence>
<gene>
    <name evidence="2" type="ORF">Thi970DRAFT_00369</name>
</gene>
<accession>H8YW63</accession>
<keyword evidence="3" id="KW-1185">Reference proteome</keyword>